<dbReference type="PROSITE" id="PS51387">
    <property type="entry name" value="FAD_PCMH"/>
    <property type="match status" value="1"/>
</dbReference>
<reference evidence="6" key="1">
    <citation type="journal article" date="2020" name="Stud. Mycol.">
        <title>101 Dothideomycetes genomes: a test case for predicting lifestyles and emergence of pathogens.</title>
        <authorList>
            <person name="Haridas S."/>
            <person name="Albert R."/>
            <person name="Binder M."/>
            <person name="Bloem J."/>
            <person name="Labutti K."/>
            <person name="Salamov A."/>
            <person name="Andreopoulos B."/>
            <person name="Baker S."/>
            <person name="Barry K."/>
            <person name="Bills G."/>
            <person name="Bluhm B."/>
            <person name="Cannon C."/>
            <person name="Castanera R."/>
            <person name="Culley D."/>
            <person name="Daum C."/>
            <person name="Ezra D."/>
            <person name="Gonzalez J."/>
            <person name="Henrissat B."/>
            <person name="Kuo A."/>
            <person name="Liang C."/>
            <person name="Lipzen A."/>
            <person name="Lutzoni F."/>
            <person name="Magnuson J."/>
            <person name="Mondo S."/>
            <person name="Nolan M."/>
            <person name="Ohm R."/>
            <person name="Pangilinan J."/>
            <person name="Park H.-J."/>
            <person name="Ramirez L."/>
            <person name="Alfaro M."/>
            <person name="Sun H."/>
            <person name="Tritt A."/>
            <person name="Yoshinaga Y."/>
            <person name="Zwiers L.-H."/>
            <person name="Turgeon B."/>
            <person name="Goodwin S."/>
            <person name="Spatafora J."/>
            <person name="Crous P."/>
            <person name="Grigoriev I."/>
        </authorList>
    </citation>
    <scope>NUCLEOTIDE SEQUENCE</scope>
    <source>
        <strain evidence="6">CBS 675.92</strain>
    </source>
</reference>
<evidence type="ECO:0000313" key="6">
    <source>
        <dbReference type="EMBL" id="KAF1959970.1"/>
    </source>
</evidence>
<dbReference type="SUPFAM" id="SSF56176">
    <property type="entry name" value="FAD-binding/transporter-associated domain-like"/>
    <property type="match status" value="1"/>
</dbReference>
<evidence type="ECO:0000259" key="5">
    <source>
        <dbReference type="PROSITE" id="PS51387"/>
    </source>
</evidence>
<dbReference type="InterPro" id="IPR036318">
    <property type="entry name" value="FAD-bd_PCMH-like_sf"/>
</dbReference>
<dbReference type="PANTHER" id="PTHR42973">
    <property type="entry name" value="BINDING OXIDOREDUCTASE, PUTATIVE (AFU_ORTHOLOGUE AFUA_1G17690)-RELATED"/>
    <property type="match status" value="1"/>
</dbReference>
<dbReference type="InterPro" id="IPR016169">
    <property type="entry name" value="FAD-bd_PCMH_sub2"/>
</dbReference>
<dbReference type="AlphaFoldDB" id="A0A6A5U6L6"/>
<name>A0A6A5U6L6_9PLEO</name>
<dbReference type="PANTHER" id="PTHR42973:SF54">
    <property type="entry name" value="FAD-BINDING PCMH-TYPE DOMAIN-CONTAINING PROTEIN"/>
    <property type="match status" value="1"/>
</dbReference>
<evidence type="ECO:0000256" key="3">
    <source>
        <dbReference type="ARBA" id="ARBA00022827"/>
    </source>
</evidence>
<dbReference type="Gene3D" id="3.40.462.20">
    <property type="match status" value="1"/>
</dbReference>
<dbReference type="Pfam" id="PF01565">
    <property type="entry name" value="FAD_binding_4"/>
    <property type="match status" value="1"/>
</dbReference>
<gene>
    <name evidence="6" type="ORF">CC80DRAFT_545393</name>
</gene>
<dbReference type="InterPro" id="IPR006094">
    <property type="entry name" value="Oxid_FAD_bind_N"/>
</dbReference>
<dbReference type="Proteomes" id="UP000800035">
    <property type="component" value="Unassembled WGS sequence"/>
</dbReference>
<dbReference type="Gene3D" id="3.30.43.10">
    <property type="entry name" value="Uridine Diphospho-n-acetylenolpyruvylglucosamine Reductase, domain 2"/>
    <property type="match status" value="1"/>
</dbReference>
<organism evidence="6 7">
    <name type="scientific">Byssothecium circinans</name>
    <dbReference type="NCBI Taxonomy" id="147558"/>
    <lineage>
        <taxon>Eukaryota</taxon>
        <taxon>Fungi</taxon>
        <taxon>Dikarya</taxon>
        <taxon>Ascomycota</taxon>
        <taxon>Pezizomycotina</taxon>
        <taxon>Dothideomycetes</taxon>
        <taxon>Pleosporomycetidae</taxon>
        <taxon>Pleosporales</taxon>
        <taxon>Massarineae</taxon>
        <taxon>Massarinaceae</taxon>
        <taxon>Byssothecium</taxon>
    </lineage>
</organism>
<proteinExistence type="inferred from homology"/>
<keyword evidence="4" id="KW-0560">Oxidoreductase</keyword>
<accession>A0A6A5U6L6</accession>
<keyword evidence="7" id="KW-1185">Reference proteome</keyword>
<keyword evidence="2" id="KW-0285">Flavoprotein</keyword>
<dbReference type="EMBL" id="ML976984">
    <property type="protein sequence ID" value="KAF1959970.1"/>
    <property type="molecule type" value="Genomic_DNA"/>
</dbReference>
<keyword evidence="3" id="KW-0274">FAD</keyword>
<evidence type="ECO:0000256" key="4">
    <source>
        <dbReference type="ARBA" id="ARBA00023002"/>
    </source>
</evidence>
<dbReference type="InterPro" id="IPR016166">
    <property type="entry name" value="FAD-bd_PCMH"/>
</dbReference>
<sequence length="515" mass="55296">METLSKELLAVVALYASSSSLEGGKDGLLEAIEKNAPSLDAIGAQGTEGSLSDDVRAGLACKASQLIFGVRAVEPKDPLYKGERQENWSMTCWLPAACFLRVQTPLDVAVALRLVTILRSKFAVRGNGHNANPGFSSVDNSGVLIDTGAIDFITLSQDKSFVSLRPGASWDQVYEQLEQQELTVTGGRVKGVGVGGLILGGGMSHFSNHWGLVADNLKNVEIVLADSTIVQVNATSHPDLFKALKGGGPNFGIVTRYDLYTSFDYRLWYTMRVYNASEKDRVMKAAVEVENAMEKDDKIGFFLSVAPGTLTAGMLYRGQADFPDAFRAFDGIPVMMEAIPPTNGTQLDMAKATAIDGIKKYETGALTVKPDPALYAELHTILQNIAKAPNVTLLFTFQPLGAAAVAKGKSNGGNVANIPAEQQSWLAIITQWADDADDAVARSQISQLIGELASAARSRGLLLDFLFQNDASYTQSPLKSYGPESLEYITKIASKYDPTGVFQTLQNSGFLVSKA</sequence>
<comment type="similarity">
    <text evidence="1">Belongs to the oxygen-dependent FAD-linked oxidoreductase family.</text>
</comment>
<feature type="domain" description="FAD-binding PCMH-type" evidence="5">
    <location>
        <begin position="92"/>
        <end position="264"/>
    </location>
</feature>
<dbReference type="InterPro" id="IPR016167">
    <property type="entry name" value="FAD-bd_PCMH_sub1"/>
</dbReference>
<dbReference type="InterPro" id="IPR050416">
    <property type="entry name" value="FAD-linked_Oxidoreductase"/>
</dbReference>
<evidence type="ECO:0000313" key="7">
    <source>
        <dbReference type="Proteomes" id="UP000800035"/>
    </source>
</evidence>
<evidence type="ECO:0000256" key="1">
    <source>
        <dbReference type="ARBA" id="ARBA00005466"/>
    </source>
</evidence>
<dbReference type="GO" id="GO:0016491">
    <property type="term" value="F:oxidoreductase activity"/>
    <property type="evidence" value="ECO:0007669"/>
    <property type="project" value="UniProtKB-KW"/>
</dbReference>
<protein>
    <submittedName>
        <fullName evidence="6">FAD-binding domain-containing protein</fullName>
    </submittedName>
</protein>
<evidence type="ECO:0000256" key="2">
    <source>
        <dbReference type="ARBA" id="ARBA00022630"/>
    </source>
</evidence>
<dbReference type="OrthoDB" id="2151789at2759"/>
<dbReference type="GO" id="GO:0071949">
    <property type="term" value="F:FAD binding"/>
    <property type="evidence" value="ECO:0007669"/>
    <property type="project" value="InterPro"/>
</dbReference>
<dbReference type="Gene3D" id="3.30.465.10">
    <property type="match status" value="1"/>
</dbReference>